<keyword evidence="1" id="KW-1015">Disulfide bond</keyword>
<reference evidence="7" key="3">
    <citation type="submission" date="2014-09" db="EMBL/GenBank/DDBJ databases">
        <authorList>
            <person name="Magalhaes I.L.F."/>
            <person name="Oliveira U."/>
            <person name="Santos F.R."/>
            <person name="Vidigal T.H.D.A."/>
            <person name="Brescovit A.D."/>
            <person name="Santos A.J."/>
        </authorList>
    </citation>
    <scope>NUCLEOTIDE SEQUENCE</scope>
</reference>
<dbReference type="EMBL" id="GBRD01008138">
    <property type="protein sequence ID" value="JAG57683.1"/>
    <property type="molecule type" value="Transcribed_RNA"/>
</dbReference>
<evidence type="ECO:0000256" key="2">
    <source>
        <dbReference type="ARBA" id="ARBA00024195"/>
    </source>
</evidence>
<dbReference type="Pfam" id="PF00089">
    <property type="entry name" value="Trypsin"/>
    <property type="match status" value="1"/>
</dbReference>
<evidence type="ECO:0000256" key="1">
    <source>
        <dbReference type="ARBA" id="ARBA00023157"/>
    </source>
</evidence>
<dbReference type="EMBL" id="GBHO01006203">
    <property type="protein sequence ID" value="JAG37401.1"/>
    <property type="molecule type" value="Transcribed_RNA"/>
</dbReference>
<comment type="similarity">
    <text evidence="2">Belongs to the peptidase S1 family. CLIP subfamily.</text>
</comment>
<dbReference type="PROSITE" id="PS50240">
    <property type="entry name" value="TRYPSIN_DOM"/>
    <property type="match status" value="1"/>
</dbReference>
<evidence type="ECO:0000313" key="7">
    <source>
        <dbReference type="EMBL" id="JAG57683.1"/>
    </source>
</evidence>
<organism evidence="6">
    <name type="scientific">Lygus hesperus</name>
    <name type="common">Western plant bug</name>
    <dbReference type="NCBI Taxonomy" id="30085"/>
    <lineage>
        <taxon>Eukaryota</taxon>
        <taxon>Metazoa</taxon>
        <taxon>Ecdysozoa</taxon>
        <taxon>Arthropoda</taxon>
        <taxon>Hexapoda</taxon>
        <taxon>Insecta</taxon>
        <taxon>Pterygota</taxon>
        <taxon>Neoptera</taxon>
        <taxon>Paraneoptera</taxon>
        <taxon>Hemiptera</taxon>
        <taxon>Heteroptera</taxon>
        <taxon>Panheteroptera</taxon>
        <taxon>Cimicomorpha</taxon>
        <taxon>Miridae</taxon>
        <taxon>Mirini</taxon>
        <taxon>Lygus</taxon>
    </lineage>
</organism>
<accession>A0A0A9Z0K7</accession>
<reference evidence="6" key="2">
    <citation type="submission" date="2014-07" db="EMBL/GenBank/DDBJ databases">
        <authorList>
            <person name="Hull J."/>
        </authorList>
    </citation>
    <scope>NUCLEOTIDE SEQUENCE</scope>
</reference>
<evidence type="ECO:0000256" key="4">
    <source>
        <dbReference type="SAM" id="SignalP"/>
    </source>
</evidence>
<dbReference type="InterPro" id="IPR009003">
    <property type="entry name" value="Peptidase_S1_PA"/>
</dbReference>
<keyword evidence="4" id="KW-0732">Signal</keyword>
<dbReference type="GO" id="GO:0006508">
    <property type="term" value="P:proteolysis"/>
    <property type="evidence" value="ECO:0007669"/>
    <property type="project" value="InterPro"/>
</dbReference>
<protein>
    <submittedName>
        <fullName evidence="6">Granzyme C</fullName>
    </submittedName>
</protein>
<reference evidence="6" key="1">
    <citation type="journal article" date="2014" name="PLoS ONE">
        <title>Transcriptome-Based Identification of ABC Transporters in the Western Tarnished Plant Bug Lygus hesperus.</title>
        <authorList>
            <person name="Hull J.J."/>
            <person name="Chaney K."/>
            <person name="Geib S.M."/>
            <person name="Fabrick J.A."/>
            <person name="Brent C.S."/>
            <person name="Walsh D."/>
            <person name="Lavine L.C."/>
        </authorList>
    </citation>
    <scope>NUCLEOTIDE SEQUENCE</scope>
</reference>
<proteinExistence type="inferred from homology"/>
<dbReference type="GO" id="GO:0004252">
    <property type="term" value="F:serine-type endopeptidase activity"/>
    <property type="evidence" value="ECO:0007669"/>
    <property type="project" value="InterPro"/>
</dbReference>
<feature type="region of interest" description="Disordered" evidence="3">
    <location>
        <begin position="143"/>
        <end position="162"/>
    </location>
</feature>
<dbReference type="InterPro" id="IPR001254">
    <property type="entry name" value="Trypsin_dom"/>
</dbReference>
<feature type="domain" description="Peptidase S1" evidence="5">
    <location>
        <begin position="67"/>
        <end position="384"/>
    </location>
</feature>
<evidence type="ECO:0000313" key="6">
    <source>
        <dbReference type="EMBL" id="JAG37401.1"/>
    </source>
</evidence>
<name>A0A0A9Z0K7_LYGHE</name>
<dbReference type="Gene3D" id="2.40.10.10">
    <property type="entry name" value="Trypsin-like serine proteases"/>
    <property type="match status" value="1"/>
</dbReference>
<evidence type="ECO:0000259" key="5">
    <source>
        <dbReference type="PROSITE" id="PS50240"/>
    </source>
</evidence>
<sequence length="391" mass="44294">MLSCLELILQVALLQQAASQTTPEWATGASVIPVFKPPFRPLEGIEPTTEKMADVKDFDKETIDSPLMGLLYAGKSEFNWIVDIRVEDLDQEHWSIGNLVTYFHVMTTCRAATTLVPTTNQMKVHTAVTIYYAQSYLFYEPTTDDDTRSSGKRSSNEILPHPKCQPDSLLNDFALLRLTQEVRPYTPLLGYMPVLLTDTPRDISALKDESNICYIAAYGKDYRNVKTVAFHIVKDFKIKFRVYYLDPKECEKHYDKICGSQRSVCNQASNSTNWDKLICVRPRKRVGALCDHHRGAPLVCQGIVRGVVIRGVDRNNCNNLLQFPVIVLRTDEYANELYEQIAVRKLSNDFDSARGGAGEEEETSLCALHHPNSFLVVAILISWILCPTYEQ</sequence>
<dbReference type="InterPro" id="IPR051487">
    <property type="entry name" value="Ser/Thr_Proteases_Immune/Dev"/>
</dbReference>
<dbReference type="InterPro" id="IPR043504">
    <property type="entry name" value="Peptidase_S1_PA_chymotrypsin"/>
</dbReference>
<dbReference type="PANTHER" id="PTHR24256">
    <property type="entry name" value="TRYPTASE-RELATED"/>
    <property type="match status" value="1"/>
</dbReference>
<gene>
    <name evidence="6" type="primary">Gzmc</name>
    <name evidence="6" type="ORF">CM83_2746</name>
</gene>
<dbReference type="SUPFAM" id="SSF50494">
    <property type="entry name" value="Trypsin-like serine proteases"/>
    <property type="match status" value="1"/>
</dbReference>
<feature type="chain" id="PRO_5015034079" evidence="4">
    <location>
        <begin position="20"/>
        <end position="391"/>
    </location>
</feature>
<evidence type="ECO:0000256" key="3">
    <source>
        <dbReference type="SAM" id="MobiDB-lite"/>
    </source>
</evidence>
<dbReference type="AlphaFoldDB" id="A0A0A9Z0K7"/>
<feature type="signal peptide" evidence="4">
    <location>
        <begin position="1"/>
        <end position="19"/>
    </location>
</feature>